<dbReference type="EMBL" id="MCFG01000641">
    <property type="protein sequence ID" value="ORX63390.1"/>
    <property type="molecule type" value="Genomic_DNA"/>
</dbReference>
<reference evidence="2 4" key="2">
    <citation type="submission" date="2016-08" db="EMBL/GenBank/DDBJ databases">
        <title>Pervasive Adenine N6-methylation of Active Genes in Fungi.</title>
        <authorList>
            <consortium name="DOE Joint Genome Institute"/>
            <person name="Mondo S.J."/>
            <person name="Dannebaum R.O."/>
            <person name="Kuo R.C."/>
            <person name="Labutti K."/>
            <person name="Haridas S."/>
            <person name="Kuo A."/>
            <person name="Salamov A."/>
            <person name="Ahrendt S.R."/>
            <person name="Lipzen A."/>
            <person name="Sullivan W."/>
            <person name="Andreopoulos W.B."/>
            <person name="Clum A."/>
            <person name="Lindquist E."/>
            <person name="Daum C."/>
            <person name="Ramamoorthy G.K."/>
            <person name="Gryganskyi A."/>
            <person name="Culley D."/>
            <person name="Magnuson J.K."/>
            <person name="James T.Y."/>
            <person name="O'Malley M.A."/>
            <person name="Stajich J.E."/>
            <person name="Spatafora J.W."/>
            <person name="Visel A."/>
            <person name="Grigoriev I.V."/>
        </authorList>
    </citation>
    <scope>NUCLEOTIDE SEQUENCE [LARGE SCALE GENOMIC DNA]</scope>
    <source>
        <strain evidence="2 4">S4</strain>
    </source>
</reference>
<organism evidence="2 4">
    <name type="scientific">Anaeromyces robustus</name>
    <dbReference type="NCBI Taxonomy" id="1754192"/>
    <lineage>
        <taxon>Eukaryota</taxon>
        <taxon>Fungi</taxon>
        <taxon>Fungi incertae sedis</taxon>
        <taxon>Chytridiomycota</taxon>
        <taxon>Chytridiomycota incertae sedis</taxon>
        <taxon>Neocallimastigomycetes</taxon>
        <taxon>Neocallimastigales</taxon>
        <taxon>Neocallimastigaceae</taxon>
        <taxon>Anaeromyces</taxon>
    </lineage>
</organism>
<dbReference type="OrthoDB" id="2142939at2759"/>
<comment type="caution">
    <text evidence="2">The sequence shown here is derived from an EMBL/GenBank/DDBJ whole genome shotgun (WGS) entry which is preliminary data.</text>
</comment>
<sequence>MSFLYKPWTSEYQSQYTWKIRNQFRKPQDILEKQLEELKELQEENFKKLSLLEDSLKSKFIPEDDELYITEKKIVPKKETKEEELVLPKLSDDCNITKAENVEVTTQKRPSSSSSNRSSKSNKSNGSSKSKNASKNTTNKDKCCKSQKDINEQVEALISHYRRDGYGNNPWIGNKPTSFEYEKMKKFPSSKASIKNYDENLKLNRAKMYDAYRKEIDLRRLKQLFPYVNFDELNYNAQTQTYDDGIISGTYLSEYGSQYVNWNRPPAYYAKRFEKCAQKISENYDNNVGTSTVDDSKDDINETVNSLTKNVEKIGLEDEDLEICDQCNGYYMKKEKKSSTNNNSGEASNKDGDKIVMYEKQPPK</sequence>
<accession>A0A1Y1VQ13</accession>
<evidence type="ECO:0000313" key="4">
    <source>
        <dbReference type="Proteomes" id="UP000193944"/>
    </source>
</evidence>
<evidence type="ECO:0000256" key="1">
    <source>
        <dbReference type="SAM" id="MobiDB-lite"/>
    </source>
</evidence>
<keyword evidence="4" id="KW-1185">Reference proteome</keyword>
<protein>
    <submittedName>
        <fullName evidence="2">Uncharacterized protein</fullName>
    </submittedName>
</protein>
<evidence type="ECO:0000313" key="2">
    <source>
        <dbReference type="EMBL" id="ORX63390.1"/>
    </source>
</evidence>
<feature type="compositionally biased region" description="Basic and acidic residues" evidence="1">
    <location>
        <begin position="348"/>
        <end position="364"/>
    </location>
</feature>
<dbReference type="AlphaFoldDB" id="A0A1Y1VQ13"/>
<feature type="region of interest" description="Disordered" evidence="1">
    <location>
        <begin position="101"/>
        <end position="146"/>
    </location>
</feature>
<feature type="region of interest" description="Disordered" evidence="1">
    <location>
        <begin position="335"/>
        <end position="364"/>
    </location>
</feature>
<gene>
    <name evidence="3" type="ORF">BCR32DRAFT_279240</name>
    <name evidence="2" type="ORF">BCR32DRAFT_298445</name>
</gene>
<evidence type="ECO:0000313" key="3">
    <source>
        <dbReference type="EMBL" id="ORX82077.1"/>
    </source>
</evidence>
<dbReference type="Proteomes" id="UP000193944">
    <property type="component" value="Unassembled WGS sequence"/>
</dbReference>
<feature type="compositionally biased region" description="Low complexity" evidence="1">
    <location>
        <begin position="111"/>
        <end position="137"/>
    </location>
</feature>
<reference evidence="2 4" key="1">
    <citation type="submission" date="2016-08" db="EMBL/GenBank/DDBJ databases">
        <title>A Parts List for Fungal Cellulosomes Revealed by Comparative Genomics.</title>
        <authorList>
            <consortium name="DOE Joint Genome Institute"/>
            <person name="Haitjema C.H."/>
            <person name="Gilmore S.P."/>
            <person name="Henske J.K."/>
            <person name="Solomon K.V."/>
            <person name="De Groot R."/>
            <person name="Kuo A."/>
            <person name="Mondo S.J."/>
            <person name="Salamov A.A."/>
            <person name="Labutti K."/>
            <person name="Zhao Z."/>
            <person name="Chiniquy J."/>
            <person name="Barry K."/>
            <person name="Brewer H.M."/>
            <person name="Purvine S.O."/>
            <person name="Wright A.T."/>
            <person name="Boxma B."/>
            <person name="Van Alen T."/>
            <person name="Hackstein J.H."/>
            <person name="Baker S.E."/>
            <person name="Grigoriev I.V."/>
            <person name="O'Malley M.A."/>
        </authorList>
    </citation>
    <scope>NUCLEOTIDE SEQUENCE [LARGE SCALE GENOMIC DNA]</scope>
    <source>
        <strain evidence="2 4">S4</strain>
    </source>
</reference>
<dbReference type="EMBL" id="MCFG01000104">
    <property type="protein sequence ID" value="ORX82077.1"/>
    <property type="molecule type" value="Genomic_DNA"/>
</dbReference>
<name>A0A1Y1VQ13_9FUNG</name>
<proteinExistence type="predicted"/>